<name>B6BN84_SULGG</name>
<keyword evidence="3" id="KW-0812">Transmembrane</keyword>
<comment type="subcellular location">
    <subcellularLocation>
        <location evidence="1">Cell outer membrane</location>
    </subcellularLocation>
</comment>
<dbReference type="EMBL" id="AFRZ01000001">
    <property type="protein sequence ID" value="EHP30954.1"/>
    <property type="molecule type" value="Genomic_DNA"/>
</dbReference>
<dbReference type="Gene3D" id="1.20.1600.10">
    <property type="entry name" value="Outer membrane efflux proteins (OEP)"/>
    <property type="match status" value="1"/>
</dbReference>
<dbReference type="GO" id="GO:0009279">
    <property type="term" value="C:cell outer membrane"/>
    <property type="evidence" value="ECO:0007669"/>
    <property type="project" value="UniProtKB-SubCell"/>
</dbReference>
<evidence type="ECO:0000256" key="2">
    <source>
        <dbReference type="ARBA" id="ARBA00022452"/>
    </source>
</evidence>
<proteinExistence type="predicted"/>
<dbReference type="GO" id="GO:0015288">
    <property type="term" value="F:porin activity"/>
    <property type="evidence" value="ECO:0007669"/>
    <property type="project" value="TreeGrafter"/>
</dbReference>
<evidence type="ECO:0000313" key="8">
    <source>
        <dbReference type="Proteomes" id="UP000006431"/>
    </source>
</evidence>
<accession>H1FZ70</accession>
<keyword evidence="6" id="KW-0732">Signal</keyword>
<dbReference type="STRING" id="929558.SMGD1_2431"/>
<dbReference type="PANTHER" id="PTHR30026">
    <property type="entry name" value="OUTER MEMBRANE PROTEIN TOLC"/>
    <property type="match status" value="1"/>
</dbReference>
<accession>B6BN84</accession>
<reference evidence="7 8" key="1">
    <citation type="journal article" date="2012" name="Proc. Natl. Acad. Sci. U.S.A.">
        <title>Genome and physiology of a model Epsilonproteobacterium responsible for sulfide detoxification in marine oxygen depletion zones.</title>
        <authorList>
            <person name="Grote J."/>
            <person name="Schott T."/>
            <person name="Bruckner C.G."/>
            <person name="Glockner F.O."/>
            <person name="Jost G."/>
            <person name="Teeling H."/>
            <person name="Labrenz M."/>
            <person name="Jurgens K."/>
        </authorList>
    </citation>
    <scope>NUCLEOTIDE SEQUENCE [LARGE SCALE GENOMIC DNA]</scope>
    <source>
        <strain evidence="7 8">GD1</strain>
    </source>
</reference>
<keyword evidence="4" id="KW-0472">Membrane</keyword>
<evidence type="ECO:0000256" key="6">
    <source>
        <dbReference type="SAM" id="SignalP"/>
    </source>
</evidence>
<keyword evidence="5" id="KW-0998">Cell outer membrane</keyword>
<dbReference type="PANTHER" id="PTHR30026:SF20">
    <property type="entry name" value="OUTER MEMBRANE PROTEIN TOLC"/>
    <property type="match status" value="1"/>
</dbReference>
<dbReference type="OrthoDB" id="5372263at2"/>
<dbReference type="Proteomes" id="UP000006431">
    <property type="component" value="Unassembled WGS sequence"/>
</dbReference>
<evidence type="ECO:0000256" key="5">
    <source>
        <dbReference type="ARBA" id="ARBA00023237"/>
    </source>
</evidence>
<organism evidence="7 8">
    <name type="scientific">Sulfurimonas gotlandica (strain DSM 19862 / JCM 16533 / GD1)</name>
    <dbReference type="NCBI Taxonomy" id="929558"/>
    <lineage>
        <taxon>Bacteria</taxon>
        <taxon>Pseudomonadati</taxon>
        <taxon>Campylobacterota</taxon>
        <taxon>Epsilonproteobacteria</taxon>
        <taxon>Campylobacterales</taxon>
        <taxon>Sulfurimonadaceae</taxon>
        <taxon>Sulfurimonas</taxon>
    </lineage>
</organism>
<dbReference type="PATRIC" id="fig|929558.5.peg.2421"/>
<dbReference type="RefSeq" id="WP_008339874.1">
    <property type="nucleotide sequence ID" value="NZ_AFRZ01000001.1"/>
</dbReference>
<keyword evidence="2" id="KW-1134">Transmembrane beta strand</keyword>
<sequence length="403" mass="46881">MKVLTLLIALSLLCSTAFAADEKDQPLDAYISKNKKDQFKYDYDKVEADSSKLRDSWIAPLNLQYSYSKSNPYTDEQTSENAAVKMDQPIFQSGGIYYGIKFAEASRVYANYSVEVAKRKLVKDAISLLMQIKQMDLKIERQKLQIQNSEISLEQKKEQYLSGQLDSGFLDNAVIERNFVIQNLYDIETNKERLISKFNSISDLSYADGKIPHLDMLNEEQFLKYNIVLNMSESDIEKTKYNKNVTTAKYLPRVSITSGYNWSKSDSAFQFGSKEKNYYDYGVKASVPLDINTFRDIESSRIDYLKSKLVIEDRKRELRALFEQVMQNINNFEKKRLLSIENRELYEKLLSETKDMFSAGYKTSYDVDLLENSVSIQIIDQSIFEIDKQLELLTLYEMYKHEI</sequence>
<comment type="caution">
    <text evidence="7">The sequence shown here is derived from an EMBL/GenBank/DDBJ whole genome shotgun (WGS) entry which is preliminary data.</text>
</comment>
<gene>
    <name evidence="7" type="ORF">SMGD1_2431</name>
</gene>
<feature type="signal peptide" evidence="6">
    <location>
        <begin position="1"/>
        <end position="19"/>
    </location>
</feature>
<evidence type="ECO:0000256" key="3">
    <source>
        <dbReference type="ARBA" id="ARBA00022692"/>
    </source>
</evidence>
<dbReference type="AlphaFoldDB" id="B6BN84"/>
<feature type="chain" id="PRO_5002843123" evidence="6">
    <location>
        <begin position="20"/>
        <end position="403"/>
    </location>
</feature>
<dbReference type="GO" id="GO:1990281">
    <property type="term" value="C:efflux pump complex"/>
    <property type="evidence" value="ECO:0007669"/>
    <property type="project" value="TreeGrafter"/>
</dbReference>
<evidence type="ECO:0000256" key="1">
    <source>
        <dbReference type="ARBA" id="ARBA00004442"/>
    </source>
</evidence>
<evidence type="ECO:0000313" key="7">
    <source>
        <dbReference type="EMBL" id="EHP30954.1"/>
    </source>
</evidence>
<dbReference type="SUPFAM" id="SSF56954">
    <property type="entry name" value="Outer membrane efflux proteins (OEP)"/>
    <property type="match status" value="1"/>
</dbReference>
<keyword evidence="8" id="KW-1185">Reference proteome</keyword>
<dbReference type="GO" id="GO:0015562">
    <property type="term" value="F:efflux transmembrane transporter activity"/>
    <property type="evidence" value="ECO:0007669"/>
    <property type="project" value="InterPro"/>
</dbReference>
<dbReference type="HOGENOM" id="CLU_057127_0_0_7"/>
<dbReference type="InterPro" id="IPR051906">
    <property type="entry name" value="TolC-like"/>
</dbReference>
<dbReference type="eggNOG" id="COG1538">
    <property type="taxonomic scope" value="Bacteria"/>
</dbReference>
<evidence type="ECO:0000256" key="4">
    <source>
        <dbReference type="ARBA" id="ARBA00023136"/>
    </source>
</evidence>
<protein>
    <submittedName>
        <fullName evidence="7">Putative outer membrane efflux protein</fullName>
    </submittedName>
</protein>